<sequence>MVSIRSLLLVAVCVKEQVNALSPTPSPTPAVETSSSQNTWGFQSTVGCSVCHEPCSVDSYACYGTICTHGTTTLSTTLNYDSMDETVNYPASCYTGGLTFPTGSPAPQPTQSLVYDWTFESESCYSPCGPCQTETYFCQDDLCSLSFIPKTVTQTSPYITTSTFTKGTQCTPGFIVPPAQTTGPESWPYSYHLFYNYDCTLPCGPCSTALVQCSNTQCSYDGSTFYGEPDADDTLKTPSSCPTSTYHPSTSAHPTLSA</sequence>
<organism evidence="3 4">
    <name type="scientific">Ambrosiozyma monospora</name>
    <name type="common">Yeast</name>
    <name type="synonym">Endomycopsis monosporus</name>
    <dbReference type="NCBI Taxonomy" id="43982"/>
    <lineage>
        <taxon>Eukaryota</taxon>
        <taxon>Fungi</taxon>
        <taxon>Dikarya</taxon>
        <taxon>Ascomycota</taxon>
        <taxon>Saccharomycotina</taxon>
        <taxon>Pichiomycetes</taxon>
        <taxon>Pichiales</taxon>
        <taxon>Pichiaceae</taxon>
        <taxon>Ambrosiozyma</taxon>
    </lineage>
</organism>
<name>A0A9W6WFX4_AMBMO</name>
<dbReference type="Proteomes" id="UP001165063">
    <property type="component" value="Unassembled WGS sequence"/>
</dbReference>
<proteinExistence type="predicted"/>
<evidence type="ECO:0000256" key="1">
    <source>
        <dbReference type="SAM" id="MobiDB-lite"/>
    </source>
</evidence>
<gene>
    <name evidence="3" type="ORF">Amon01_000911800</name>
</gene>
<protein>
    <submittedName>
        <fullName evidence="3">Unnamed protein product</fullName>
    </submittedName>
</protein>
<dbReference type="AlphaFoldDB" id="A0A9W6WFX4"/>
<reference evidence="3" key="1">
    <citation type="submission" date="2023-04" db="EMBL/GenBank/DDBJ databases">
        <title>Ambrosiozyma monospora NBRC 1965.</title>
        <authorList>
            <person name="Ichikawa N."/>
            <person name="Sato H."/>
            <person name="Tonouchi N."/>
        </authorList>
    </citation>
    <scope>NUCLEOTIDE SEQUENCE</scope>
    <source>
        <strain evidence="3">NBRC 1965</strain>
    </source>
</reference>
<feature type="signal peptide" evidence="2">
    <location>
        <begin position="1"/>
        <end position="20"/>
    </location>
</feature>
<evidence type="ECO:0000313" key="4">
    <source>
        <dbReference type="Proteomes" id="UP001165063"/>
    </source>
</evidence>
<evidence type="ECO:0000256" key="2">
    <source>
        <dbReference type="SAM" id="SignalP"/>
    </source>
</evidence>
<evidence type="ECO:0000313" key="3">
    <source>
        <dbReference type="EMBL" id="GME69892.1"/>
    </source>
</evidence>
<dbReference type="EMBL" id="BSXU01009841">
    <property type="protein sequence ID" value="GME69892.1"/>
    <property type="molecule type" value="Genomic_DNA"/>
</dbReference>
<feature type="region of interest" description="Disordered" evidence="1">
    <location>
        <begin position="236"/>
        <end position="258"/>
    </location>
</feature>
<accession>A0A9W6WFX4</accession>
<feature type="chain" id="PRO_5040763668" evidence="2">
    <location>
        <begin position="21"/>
        <end position="258"/>
    </location>
</feature>
<keyword evidence="4" id="KW-1185">Reference proteome</keyword>
<comment type="caution">
    <text evidence="3">The sequence shown here is derived from an EMBL/GenBank/DDBJ whole genome shotgun (WGS) entry which is preliminary data.</text>
</comment>
<keyword evidence="2" id="KW-0732">Signal</keyword>